<organism evidence="8 9">
    <name type="scientific">Arthrobacter sulfonylureivorans</name>
    <dbReference type="NCBI Taxonomy" id="2486855"/>
    <lineage>
        <taxon>Bacteria</taxon>
        <taxon>Bacillati</taxon>
        <taxon>Actinomycetota</taxon>
        <taxon>Actinomycetes</taxon>
        <taxon>Micrococcales</taxon>
        <taxon>Micrococcaceae</taxon>
        <taxon>Arthrobacter</taxon>
    </lineage>
</organism>
<evidence type="ECO:0000259" key="7">
    <source>
        <dbReference type="PROSITE" id="PS51160"/>
    </source>
</evidence>
<feature type="active site" evidence="5">
    <location>
        <position position="27"/>
    </location>
</feature>
<evidence type="ECO:0000256" key="2">
    <source>
        <dbReference type="ARBA" id="ARBA00012150"/>
    </source>
</evidence>
<dbReference type="Proteomes" id="UP000829069">
    <property type="component" value="Chromosome"/>
</dbReference>
<dbReference type="Gene3D" id="3.30.70.100">
    <property type="match status" value="1"/>
</dbReference>
<evidence type="ECO:0000256" key="1">
    <source>
        <dbReference type="ARBA" id="ARBA00005614"/>
    </source>
</evidence>
<keyword evidence="9" id="KW-1185">Reference proteome</keyword>
<dbReference type="InterPro" id="IPR020456">
    <property type="entry name" value="Acylphosphatase"/>
</dbReference>
<dbReference type="SUPFAM" id="SSF54975">
    <property type="entry name" value="Acylphosphatase/BLUF domain-like"/>
    <property type="match status" value="1"/>
</dbReference>
<reference evidence="8 9" key="1">
    <citation type="submission" date="2022-03" db="EMBL/GenBank/DDBJ databases">
        <title>Isotopic signatures of nitrous oxide derived from detoxification processes.</title>
        <authorList>
            <person name="Behrendt U."/>
            <person name="Buchen C."/>
            <person name="Well R."/>
            <person name="Ulrich A."/>
            <person name="Rohe L."/>
            <person name="Kolb S."/>
            <person name="Schloter M."/>
            <person name="Horn M.A."/>
            <person name="Augustin J."/>
        </authorList>
    </citation>
    <scope>NUCLEOTIDE SEQUENCE [LARGE SCALE GENOMIC DNA]</scope>
    <source>
        <strain evidence="8 9">S4-C24</strain>
    </source>
</reference>
<accession>A0ABY3W7Y6</accession>
<name>A0ABY3W7Y6_9MICC</name>
<proteinExistence type="inferred from homology"/>
<dbReference type="EMBL" id="CP093326">
    <property type="protein sequence ID" value="UNK46405.1"/>
    <property type="molecule type" value="Genomic_DNA"/>
</dbReference>
<feature type="domain" description="Acylphosphatase-like" evidence="7">
    <location>
        <begin position="12"/>
        <end position="98"/>
    </location>
</feature>
<evidence type="ECO:0000256" key="5">
    <source>
        <dbReference type="PROSITE-ProRule" id="PRU00520"/>
    </source>
</evidence>
<feature type="active site" evidence="5">
    <location>
        <position position="45"/>
    </location>
</feature>
<protein>
    <recommendedName>
        <fullName evidence="3 5">acylphosphatase</fullName>
        <ecNumber evidence="2 5">3.6.1.7</ecNumber>
    </recommendedName>
</protein>
<dbReference type="InterPro" id="IPR001792">
    <property type="entry name" value="Acylphosphatase-like_dom"/>
</dbReference>
<dbReference type="EC" id="3.6.1.7" evidence="2 5"/>
<dbReference type="NCBIfam" id="NF011001">
    <property type="entry name" value="PRK14427.1"/>
    <property type="match status" value="1"/>
</dbReference>
<dbReference type="InterPro" id="IPR017968">
    <property type="entry name" value="Acylphosphatase_CS"/>
</dbReference>
<dbReference type="RefSeq" id="WP_241914436.1">
    <property type="nucleotide sequence ID" value="NZ_CP093326.1"/>
</dbReference>
<comment type="catalytic activity">
    <reaction evidence="4 5">
        <text>an acyl phosphate + H2O = a carboxylate + phosphate + H(+)</text>
        <dbReference type="Rhea" id="RHEA:14965"/>
        <dbReference type="ChEBI" id="CHEBI:15377"/>
        <dbReference type="ChEBI" id="CHEBI:15378"/>
        <dbReference type="ChEBI" id="CHEBI:29067"/>
        <dbReference type="ChEBI" id="CHEBI:43474"/>
        <dbReference type="ChEBI" id="CHEBI:59918"/>
        <dbReference type="EC" id="3.6.1.7"/>
    </reaction>
</comment>
<evidence type="ECO:0000256" key="6">
    <source>
        <dbReference type="RuleBase" id="RU004168"/>
    </source>
</evidence>
<dbReference type="Pfam" id="PF00708">
    <property type="entry name" value="Acylphosphatase"/>
    <property type="match status" value="1"/>
</dbReference>
<comment type="similarity">
    <text evidence="1 6">Belongs to the acylphosphatase family.</text>
</comment>
<dbReference type="PANTHER" id="PTHR47268">
    <property type="entry name" value="ACYLPHOSPHATASE"/>
    <property type="match status" value="1"/>
</dbReference>
<dbReference type="PROSITE" id="PS51160">
    <property type="entry name" value="ACYLPHOSPHATASE_3"/>
    <property type="match status" value="1"/>
</dbReference>
<dbReference type="PRINTS" id="PR00112">
    <property type="entry name" value="ACYLPHPHTASE"/>
</dbReference>
<evidence type="ECO:0000313" key="8">
    <source>
        <dbReference type="EMBL" id="UNK46405.1"/>
    </source>
</evidence>
<gene>
    <name evidence="8" type="ORF">MNQ99_03265</name>
</gene>
<dbReference type="InterPro" id="IPR036046">
    <property type="entry name" value="Acylphosphatase-like_dom_sf"/>
</dbReference>
<evidence type="ECO:0000313" key="9">
    <source>
        <dbReference type="Proteomes" id="UP000829069"/>
    </source>
</evidence>
<dbReference type="NCBIfam" id="NF010997">
    <property type="entry name" value="PRK14422.1"/>
    <property type="match status" value="1"/>
</dbReference>
<dbReference type="PANTHER" id="PTHR47268:SF4">
    <property type="entry name" value="ACYLPHOSPHATASE"/>
    <property type="match status" value="1"/>
</dbReference>
<evidence type="ECO:0000256" key="4">
    <source>
        <dbReference type="ARBA" id="ARBA00047645"/>
    </source>
</evidence>
<evidence type="ECO:0000256" key="3">
    <source>
        <dbReference type="ARBA" id="ARBA00015991"/>
    </source>
</evidence>
<sequence>MDAQHGISGNVRLSATVSGRVQGVGFRYWTRDQAEQLGLVGSAVNQPDGTVGVVAEGPQDAVEQLVSALESGNAPGRVRRVEKTYAAATGGLNGFDVG</sequence>
<dbReference type="PROSITE" id="PS00150">
    <property type="entry name" value="ACYLPHOSPHATASE_1"/>
    <property type="match status" value="1"/>
</dbReference>
<keyword evidence="5" id="KW-0378">Hydrolase</keyword>